<dbReference type="SUPFAM" id="SSF52540">
    <property type="entry name" value="P-loop containing nucleoside triphosphate hydrolases"/>
    <property type="match status" value="1"/>
</dbReference>
<name>A0A2N7IIC1_9VIBR</name>
<dbReference type="PANTHER" id="PTHR37816">
    <property type="entry name" value="YALI0E33011P"/>
    <property type="match status" value="1"/>
</dbReference>
<dbReference type="InterPro" id="IPR052922">
    <property type="entry name" value="Cytidylate_Kinase-2"/>
</dbReference>
<dbReference type="InterPro" id="IPR027417">
    <property type="entry name" value="P-loop_NTPase"/>
</dbReference>
<evidence type="ECO:0000313" key="1">
    <source>
        <dbReference type="EMBL" id="PML57371.1"/>
    </source>
</evidence>
<keyword evidence="1" id="KW-0808">Transferase</keyword>
<dbReference type="Gene3D" id="3.40.50.300">
    <property type="entry name" value="P-loop containing nucleotide triphosphate hydrolases"/>
    <property type="match status" value="1"/>
</dbReference>
<proteinExistence type="predicted"/>
<dbReference type="EMBL" id="MCYL01000011">
    <property type="protein sequence ID" value="PML57371.1"/>
    <property type="molecule type" value="Genomic_DNA"/>
</dbReference>
<reference evidence="2" key="1">
    <citation type="submission" date="2016-07" db="EMBL/GenBank/DDBJ databases">
        <title>Nontailed viruses are major unrecognized killers of bacteria in the ocean.</title>
        <authorList>
            <person name="Kauffman K."/>
            <person name="Hussain F."/>
            <person name="Yang J."/>
            <person name="Arevalo P."/>
            <person name="Brown J."/>
            <person name="Cutler M."/>
            <person name="Kelly L."/>
            <person name="Polz M.F."/>
        </authorList>
    </citation>
    <scope>NUCLEOTIDE SEQUENCE [LARGE SCALE GENOMIC DNA]</scope>
    <source>
        <strain evidence="2">10N.261.51.B8</strain>
    </source>
</reference>
<protein>
    <submittedName>
        <fullName evidence="1">Adenylate kinase</fullName>
    </submittedName>
</protein>
<accession>A0A2N7IIC1</accession>
<dbReference type="Proteomes" id="UP000235746">
    <property type="component" value="Unassembled WGS sequence"/>
</dbReference>
<organism evidence="1 2">
    <name type="scientific">Vibrio lentus</name>
    <dbReference type="NCBI Taxonomy" id="136468"/>
    <lineage>
        <taxon>Bacteria</taxon>
        <taxon>Pseudomonadati</taxon>
        <taxon>Pseudomonadota</taxon>
        <taxon>Gammaproteobacteria</taxon>
        <taxon>Vibrionales</taxon>
        <taxon>Vibrionaceae</taxon>
        <taxon>Vibrio</taxon>
    </lineage>
</organism>
<dbReference type="RefSeq" id="WP_102578514.1">
    <property type="nucleotide sequence ID" value="NZ_MCYL01000011.1"/>
</dbReference>
<keyword evidence="1" id="KW-0418">Kinase</keyword>
<evidence type="ECO:0000313" key="2">
    <source>
        <dbReference type="Proteomes" id="UP000235746"/>
    </source>
</evidence>
<comment type="caution">
    <text evidence="1">The sequence shown here is derived from an EMBL/GenBank/DDBJ whole genome shotgun (WGS) entry which is preliminary data.</text>
</comment>
<dbReference type="GO" id="GO:0016301">
    <property type="term" value="F:kinase activity"/>
    <property type="evidence" value="ECO:0007669"/>
    <property type="project" value="UniProtKB-KW"/>
</dbReference>
<dbReference type="PANTHER" id="PTHR37816:SF2">
    <property type="entry name" value="DNA TOPOLOGY MODULATION PROTEIN FLAR-RELATED PROTEIN"/>
    <property type="match status" value="1"/>
</dbReference>
<dbReference type="AlphaFoldDB" id="A0A2N7IIC1"/>
<sequence length="173" mass="19166">MKKIAVFGKPGSGKSTISKALAAATGLPLHQLDSIVYKPNGELVDREIFKDVHDKIISSETWIIDGLGPIGAFNQRLDAADTLIYIDLPYAVSNWFVTKRFLKGVFVKPEGWPEGSSLLKGTLASYKILKLCPAFWNDELMCQLLAKSDEKTVHVIKSVSELDNFVSRLKLND</sequence>
<gene>
    <name evidence="1" type="ORF">BCT74_19080</name>
</gene>